<dbReference type="CDD" id="cd19162">
    <property type="entry name" value="AKR_FDH"/>
    <property type="match status" value="1"/>
</dbReference>
<dbReference type="InterPro" id="IPR020471">
    <property type="entry name" value="AKR"/>
</dbReference>
<feature type="domain" description="NADP-dependent oxidoreductase" evidence="1">
    <location>
        <begin position="15"/>
        <end position="303"/>
    </location>
</feature>
<organism evidence="2 3">
    <name type="scientific">Streptomyces meridianus</name>
    <dbReference type="NCBI Taxonomy" id="2938945"/>
    <lineage>
        <taxon>Bacteria</taxon>
        <taxon>Bacillati</taxon>
        <taxon>Actinomycetota</taxon>
        <taxon>Actinomycetes</taxon>
        <taxon>Kitasatosporales</taxon>
        <taxon>Streptomycetaceae</taxon>
        <taxon>Streptomyces</taxon>
    </lineage>
</organism>
<evidence type="ECO:0000313" key="2">
    <source>
        <dbReference type="EMBL" id="MCM2579079.1"/>
    </source>
</evidence>
<name>A0ABT0XB99_9ACTN</name>
<keyword evidence="3" id="KW-1185">Reference proteome</keyword>
<dbReference type="PANTHER" id="PTHR42686:SF1">
    <property type="entry name" value="GH17980P-RELATED"/>
    <property type="match status" value="1"/>
</dbReference>
<gene>
    <name evidence="2" type="ORF">M1E25_17265</name>
</gene>
<protein>
    <submittedName>
        <fullName evidence="2">Aldo/keto reductase</fullName>
    </submittedName>
</protein>
<reference evidence="2" key="1">
    <citation type="journal article" date="2023" name="Int. J. Syst. Evol. Microbiol.">
        <title>Streptomyces meridianus sp. nov. isolated from brackish water of the Tagus estuary in Alcochete, Portugal.</title>
        <authorList>
            <person name="Santos J.D.N."/>
            <person name="Klimek D."/>
            <person name="Calusinska M."/>
            <person name="Lobo Da Cunha A."/>
            <person name="Catita J."/>
            <person name="Goncalves H."/>
            <person name="Gonzalez I."/>
            <person name="Reyes F."/>
            <person name="Lage O.M."/>
        </authorList>
    </citation>
    <scope>NUCLEOTIDE SEQUENCE</scope>
    <source>
        <strain evidence="2">MTZ3.1</strain>
    </source>
</reference>
<dbReference type="RefSeq" id="WP_251416486.1">
    <property type="nucleotide sequence ID" value="NZ_JAMQGM010000037.1"/>
</dbReference>
<accession>A0ABT0XB99</accession>
<comment type="caution">
    <text evidence="2">The sequence shown here is derived from an EMBL/GenBank/DDBJ whole genome shotgun (WGS) entry which is preliminary data.</text>
</comment>
<evidence type="ECO:0000259" key="1">
    <source>
        <dbReference type="Pfam" id="PF00248"/>
    </source>
</evidence>
<dbReference type="EMBL" id="JAMQGM010000037">
    <property type="protein sequence ID" value="MCM2579079.1"/>
    <property type="molecule type" value="Genomic_DNA"/>
</dbReference>
<dbReference type="Pfam" id="PF00248">
    <property type="entry name" value="Aldo_ket_red"/>
    <property type="match status" value="1"/>
</dbReference>
<dbReference type="InterPro" id="IPR044477">
    <property type="entry name" value="FDH-like"/>
</dbReference>
<dbReference type="Gene3D" id="3.20.20.100">
    <property type="entry name" value="NADP-dependent oxidoreductase domain"/>
    <property type="match status" value="1"/>
</dbReference>
<evidence type="ECO:0000313" key="3">
    <source>
        <dbReference type="Proteomes" id="UP001167160"/>
    </source>
</evidence>
<dbReference type="PANTHER" id="PTHR42686">
    <property type="entry name" value="GH17980P-RELATED"/>
    <property type="match status" value="1"/>
</dbReference>
<dbReference type="Proteomes" id="UP001167160">
    <property type="component" value="Unassembled WGS sequence"/>
</dbReference>
<proteinExistence type="predicted"/>
<dbReference type="InterPro" id="IPR023210">
    <property type="entry name" value="NADP_OxRdtase_dom"/>
</dbReference>
<dbReference type="InterPro" id="IPR036812">
    <property type="entry name" value="NAD(P)_OxRdtase_dom_sf"/>
</dbReference>
<sequence>MRTSRLGRSAVEVTELGLGGGPLGNLFTAVDDDAAAATLAAAWDCGIRFFDTSPHYGLGLSERRTGNFLHGKPRAEFTLSTKAGRLLVPQDPAGGTDERFAVPATHRRVWDFSRDGVRRSLQESLDRMGTDRVDVLLLHDAEEHFETALRHGWPALAELRAQGVVGAVGAGMHDTALLARLVREADLDVVMLSGRCTLLERSALDELLPACAERGVSVLAASVFNSGLLASARPAAGAMFDYAPAPPELLRRAHRIADVCAAHAVTLPQAAMAFPLLHPAVVGVVVGMRSAAEVRSDVEAFETGVPGGLWTDLREAGLLGEQLSG</sequence>
<dbReference type="SUPFAM" id="SSF51430">
    <property type="entry name" value="NAD(P)-linked oxidoreductase"/>
    <property type="match status" value="1"/>
</dbReference>